<evidence type="ECO:0000256" key="6">
    <source>
        <dbReference type="ARBA" id="ARBA00023136"/>
    </source>
</evidence>
<evidence type="ECO:0000313" key="9">
    <source>
        <dbReference type="Proteomes" id="UP001176960"/>
    </source>
</evidence>
<evidence type="ECO:0000256" key="2">
    <source>
        <dbReference type="ARBA" id="ARBA00009784"/>
    </source>
</evidence>
<comment type="subcellular location">
    <subcellularLocation>
        <location evidence="1 7">Cell membrane</location>
        <topology evidence="1 7">Multi-pass membrane protein</topology>
    </subcellularLocation>
</comment>
<dbReference type="InterPro" id="IPR002771">
    <property type="entry name" value="Multi_antbiot-R_MarC"/>
</dbReference>
<keyword evidence="3" id="KW-1003">Cell membrane</keyword>
<evidence type="ECO:0000256" key="7">
    <source>
        <dbReference type="RuleBase" id="RU362048"/>
    </source>
</evidence>
<evidence type="ECO:0000256" key="1">
    <source>
        <dbReference type="ARBA" id="ARBA00004651"/>
    </source>
</evidence>
<feature type="transmembrane region" description="Helical" evidence="7">
    <location>
        <begin position="20"/>
        <end position="43"/>
    </location>
</feature>
<comment type="caution">
    <text evidence="8">The sequence shown here is derived from an EMBL/GenBank/DDBJ whole genome shotgun (WGS) entry which is preliminary data.</text>
</comment>
<protein>
    <recommendedName>
        <fullName evidence="7">UPF0056 membrane protein</fullName>
    </recommendedName>
</protein>
<accession>A0AA35Y2M8</accession>
<feature type="transmembrane region" description="Helical" evidence="7">
    <location>
        <begin position="167"/>
        <end position="187"/>
    </location>
</feature>
<dbReference type="PANTHER" id="PTHR33508:SF1">
    <property type="entry name" value="UPF0056 MEMBRANE PROTEIN YHCE"/>
    <property type="match status" value="1"/>
</dbReference>
<keyword evidence="6 7" id="KW-0472">Membrane</keyword>
<keyword evidence="4 7" id="KW-0812">Transmembrane</keyword>
<evidence type="ECO:0000313" key="8">
    <source>
        <dbReference type="EMBL" id="CAI9121710.1"/>
    </source>
</evidence>
<comment type="caution">
    <text evidence="7">Lacks conserved residue(s) required for the propagation of feature annotation.</text>
</comment>
<dbReference type="AlphaFoldDB" id="A0AA35Y2M8"/>
<dbReference type="Pfam" id="PF01914">
    <property type="entry name" value="MarC"/>
    <property type="match status" value="1"/>
</dbReference>
<keyword evidence="9" id="KW-1185">Reference proteome</keyword>
<dbReference type="GO" id="GO:0005886">
    <property type="term" value="C:plasma membrane"/>
    <property type="evidence" value="ECO:0007669"/>
    <property type="project" value="UniProtKB-SubCell"/>
</dbReference>
<feature type="transmembrane region" description="Helical" evidence="7">
    <location>
        <begin position="208"/>
        <end position="233"/>
    </location>
</feature>
<dbReference type="EMBL" id="CATKSH010000021">
    <property type="protein sequence ID" value="CAI9121710.1"/>
    <property type="molecule type" value="Genomic_DNA"/>
</dbReference>
<sequence>MISPQAVNGGIGLAGMISAWLMAYSALFSIVNPIGASLIFAQATAGRTRAEVVNLARLVAFYSFIVLVISLWFGGWILGFFGISMDALRVTGGLVVATRAWVLLQAPEQNEARKERQALQGGRTVSAVDLRDTAFFPLAMPFTVGPGSISVAIALTSDRPAGDPLPGYFMALTLAAVAIAVTVWLVYNSADRIVAFLGVTGARIVSRMAALILLCIGVQILFSGIEGFATAIAEHIMVTLPELRAK</sequence>
<organism evidence="8 9">
    <name type="scientific">Brytella acorum</name>
    <dbReference type="NCBI Taxonomy" id="2959299"/>
    <lineage>
        <taxon>Bacteria</taxon>
        <taxon>Pseudomonadati</taxon>
        <taxon>Pseudomonadota</taxon>
        <taxon>Alphaproteobacteria</taxon>
        <taxon>Acetobacterales</taxon>
        <taxon>Acetobacteraceae</taxon>
        <taxon>Brytella</taxon>
    </lineage>
</organism>
<keyword evidence="5 7" id="KW-1133">Transmembrane helix</keyword>
<dbReference type="NCBIfam" id="TIGR00427">
    <property type="entry name" value="NAAT family transporter"/>
    <property type="match status" value="1"/>
</dbReference>
<dbReference type="Proteomes" id="UP001176960">
    <property type="component" value="Unassembled WGS sequence"/>
</dbReference>
<name>A0AA35Y2M8_9PROT</name>
<evidence type="ECO:0000256" key="5">
    <source>
        <dbReference type="ARBA" id="ARBA00022989"/>
    </source>
</evidence>
<feature type="transmembrane region" description="Helical" evidence="7">
    <location>
        <begin position="133"/>
        <end position="155"/>
    </location>
</feature>
<feature type="transmembrane region" description="Helical" evidence="7">
    <location>
        <begin position="55"/>
        <end position="81"/>
    </location>
</feature>
<dbReference type="RefSeq" id="WP_289841494.1">
    <property type="nucleotide sequence ID" value="NZ_CATKSH010000021.1"/>
</dbReference>
<evidence type="ECO:0000256" key="4">
    <source>
        <dbReference type="ARBA" id="ARBA00022692"/>
    </source>
</evidence>
<proteinExistence type="inferred from homology"/>
<reference evidence="8" key="1">
    <citation type="submission" date="2023-03" db="EMBL/GenBank/DDBJ databases">
        <authorList>
            <person name="Cleenwerck I."/>
        </authorList>
    </citation>
    <scope>NUCLEOTIDE SEQUENCE</scope>
    <source>
        <strain evidence="8">LMG 32879</strain>
    </source>
</reference>
<evidence type="ECO:0000256" key="3">
    <source>
        <dbReference type="ARBA" id="ARBA00022475"/>
    </source>
</evidence>
<dbReference type="PANTHER" id="PTHR33508">
    <property type="entry name" value="UPF0056 MEMBRANE PROTEIN YHCE"/>
    <property type="match status" value="1"/>
</dbReference>
<gene>
    <name evidence="8" type="ORF">LMG32879_002562</name>
</gene>
<comment type="similarity">
    <text evidence="2 7">Belongs to the UPF0056 (MarC) family.</text>
</comment>